<evidence type="ECO:0000256" key="1">
    <source>
        <dbReference type="SAM" id="Coils"/>
    </source>
</evidence>
<feature type="compositionally biased region" description="Low complexity" evidence="2">
    <location>
        <begin position="200"/>
        <end position="214"/>
    </location>
</feature>
<dbReference type="AlphaFoldDB" id="A0A1Y2B6N5"/>
<dbReference type="STRING" id="71784.A0A1Y2B6N5"/>
<gene>
    <name evidence="3" type="ORF">BCR39DRAFT_587990</name>
</gene>
<dbReference type="OrthoDB" id="3204900at2759"/>
<feature type="compositionally biased region" description="Polar residues" evidence="2">
    <location>
        <begin position="1"/>
        <end position="20"/>
    </location>
</feature>
<protein>
    <recommendedName>
        <fullName evidence="5">DUF4048 domain-containing protein</fullName>
    </recommendedName>
</protein>
<feature type="region of interest" description="Disordered" evidence="2">
    <location>
        <begin position="1"/>
        <end position="94"/>
    </location>
</feature>
<feature type="region of interest" description="Disordered" evidence="2">
    <location>
        <begin position="129"/>
        <end position="148"/>
    </location>
</feature>
<evidence type="ECO:0000313" key="4">
    <source>
        <dbReference type="Proteomes" id="UP000193986"/>
    </source>
</evidence>
<feature type="region of interest" description="Disordered" evidence="2">
    <location>
        <begin position="200"/>
        <end position="260"/>
    </location>
</feature>
<dbReference type="InParanoid" id="A0A1Y2B6N5"/>
<evidence type="ECO:0000256" key="2">
    <source>
        <dbReference type="SAM" id="MobiDB-lite"/>
    </source>
</evidence>
<organism evidence="3 4">
    <name type="scientific">Naematelia encephala</name>
    <dbReference type="NCBI Taxonomy" id="71784"/>
    <lineage>
        <taxon>Eukaryota</taxon>
        <taxon>Fungi</taxon>
        <taxon>Dikarya</taxon>
        <taxon>Basidiomycota</taxon>
        <taxon>Agaricomycotina</taxon>
        <taxon>Tremellomycetes</taxon>
        <taxon>Tremellales</taxon>
        <taxon>Naemateliaceae</taxon>
        <taxon>Naematelia</taxon>
    </lineage>
</organism>
<feature type="region of interest" description="Disordered" evidence="2">
    <location>
        <begin position="327"/>
        <end position="374"/>
    </location>
</feature>
<feature type="coiled-coil region" evidence="1">
    <location>
        <begin position="154"/>
        <end position="188"/>
    </location>
</feature>
<sequence length="443" mass="46969">MSDSKQPSTPKRSHQSSSSHHFAVPEIPQRTPKPLTMSSTPNIDRPSLSLDPALEPTPGKLKRLSLVARPPHSELSNGRGEPSTPRTTPRAMGMRSSIVYSPAPIPAPRSSALLKDALGRTGVDEGLHRSREVWDNEGEARKEKRRGETLTDKHADLLVLIAQKERRVNELRQELAQQESALATLKSRWTSIVSRSRPPAIAPTITSTTSASSSLSHTQDRPVSASSSTSSSISSLATLSETGSESNIAPLQSDDGEASGTSFKTLLDSAWGQDGVLSPQTIEGGKRFWGALVRTVGAAAGGTVPTTEDENGSAALDLSSLKGMLPAWSLSPTPTPAPAEPANKHRLPSRASSQHSLQSSPTVSSRSSSTSLAAGSFMATTNTTEQPDLLSGGNEDVLGQAITPRKSINSRDAVTGRNDSSTLALSNAAEEEESDDVARLWEW</sequence>
<feature type="region of interest" description="Disordered" evidence="2">
    <location>
        <begin position="402"/>
        <end position="443"/>
    </location>
</feature>
<feature type="compositionally biased region" description="Low complexity" evidence="2">
    <location>
        <begin position="224"/>
        <end position="240"/>
    </location>
</feature>
<keyword evidence="1" id="KW-0175">Coiled coil</keyword>
<name>A0A1Y2B6N5_9TREE</name>
<proteinExistence type="predicted"/>
<evidence type="ECO:0008006" key="5">
    <source>
        <dbReference type="Google" id="ProtNLM"/>
    </source>
</evidence>
<keyword evidence="4" id="KW-1185">Reference proteome</keyword>
<dbReference type="EMBL" id="MCFC01000021">
    <property type="protein sequence ID" value="ORY30200.1"/>
    <property type="molecule type" value="Genomic_DNA"/>
</dbReference>
<feature type="compositionally biased region" description="Polar residues" evidence="2">
    <location>
        <begin position="241"/>
        <end position="250"/>
    </location>
</feature>
<dbReference type="Proteomes" id="UP000193986">
    <property type="component" value="Unassembled WGS sequence"/>
</dbReference>
<evidence type="ECO:0000313" key="3">
    <source>
        <dbReference type="EMBL" id="ORY30200.1"/>
    </source>
</evidence>
<accession>A0A1Y2B6N5</accession>
<reference evidence="3 4" key="1">
    <citation type="submission" date="2016-07" db="EMBL/GenBank/DDBJ databases">
        <title>Pervasive Adenine N6-methylation of Active Genes in Fungi.</title>
        <authorList>
            <consortium name="DOE Joint Genome Institute"/>
            <person name="Mondo S.J."/>
            <person name="Dannebaum R.O."/>
            <person name="Kuo R.C."/>
            <person name="Labutti K."/>
            <person name="Haridas S."/>
            <person name="Kuo A."/>
            <person name="Salamov A."/>
            <person name="Ahrendt S.R."/>
            <person name="Lipzen A."/>
            <person name="Sullivan W."/>
            <person name="Andreopoulos W.B."/>
            <person name="Clum A."/>
            <person name="Lindquist E."/>
            <person name="Daum C."/>
            <person name="Ramamoorthy G.K."/>
            <person name="Gryganskyi A."/>
            <person name="Culley D."/>
            <person name="Magnuson J.K."/>
            <person name="James T.Y."/>
            <person name="O'Malley M.A."/>
            <person name="Stajich J.E."/>
            <person name="Spatafora J.W."/>
            <person name="Visel A."/>
            <person name="Grigoriev I.V."/>
        </authorList>
    </citation>
    <scope>NUCLEOTIDE SEQUENCE [LARGE SCALE GENOMIC DNA]</scope>
    <source>
        <strain evidence="3 4">68-887.2</strain>
    </source>
</reference>
<feature type="compositionally biased region" description="Low complexity" evidence="2">
    <location>
        <begin position="349"/>
        <end position="374"/>
    </location>
</feature>
<comment type="caution">
    <text evidence="3">The sequence shown here is derived from an EMBL/GenBank/DDBJ whole genome shotgun (WGS) entry which is preliminary data.</text>
</comment>